<protein>
    <recommendedName>
        <fullName evidence="3">DUF1763-domain-containing protein</fullName>
    </recommendedName>
</protein>
<gene>
    <name evidence="1" type="ORF">VTL71DRAFT_10682</name>
</gene>
<keyword evidence="2" id="KW-1185">Reference proteome</keyword>
<organism evidence="1 2">
    <name type="scientific">Oculimacula yallundae</name>
    <dbReference type="NCBI Taxonomy" id="86028"/>
    <lineage>
        <taxon>Eukaryota</taxon>
        <taxon>Fungi</taxon>
        <taxon>Dikarya</taxon>
        <taxon>Ascomycota</taxon>
        <taxon>Pezizomycotina</taxon>
        <taxon>Leotiomycetes</taxon>
        <taxon>Helotiales</taxon>
        <taxon>Ploettnerulaceae</taxon>
        <taxon>Oculimacula</taxon>
    </lineage>
</organism>
<proteinExistence type="predicted"/>
<name>A0ABR4CVG1_9HELO</name>
<evidence type="ECO:0000313" key="2">
    <source>
        <dbReference type="Proteomes" id="UP001595075"/>
    </source>
</evidence>
<comment type="caution">
    <text evidence="1">The sequence shown here is derived from an EMBL/GenBank/DDBJ whole genome shotgun (WGS) entry which is preliminary data.</text>
</comment>
<accession>A0ABR4CVG1</accession>
<dbReference type="EMBL" id="JAZHXI010000003">
    <property type="protein sequence ID" value="KAL2073358.1"/>
    <property type="molecule type" value="Genomic_DNA"/>
</dbReference>
<reference evidence="1 2" key="1">
    <citation type="journal article" date="2024" name="Commun. Biol.">
        <title>Comparative genomic analysis of thermophilic fungi reveals convergent evolutionary adaptations and gene losses.</title>
        <authorList>
            <person name="Steindorff A.S."/>
            <person name="Aguilar-Pontes M.V."/>
            <person name="Robinson A.J."/>
            <person name="Andreopoulos B."/>
            <person name="LaButti K."/>
            <person name="Kuo A."/>
            <person name="Mondo S."/>
            <person name="Riley R."/>
            <person name="Otillar R."/>
            <person name="Haridas S."/>
            <person name="Lipzen A."/>
            <person name="Grimwood J."/>
            <person name="Schmutz J."/>
            <person name="Clum A."/>
            <person name="Reid I.D."/>
            <person name="Moisan M.C."/>
            <person name="Butler G."/>
            <person name="Nguyen T.T.M."/>
            <person name="Dewar K."/>
            <person name="Conant G."/>
            <person name="Drula E."/>
            <person name="Henrissat B."/>
            <person name="Hansel C."/>
            <person name="Singer S."/>
            <person name="Hutchinson M.I."/>
            <person name="de Vries R.P."/>
            <person name="Natvig D.O."/>
            <person name="Powell A.J."/>
            <person name="Tsang A."/>
            <person name="Grigoriev I.V."/>
        </authorList>
    </citation>
    <scope>NUCLEOTIDE SEQUENCE [LARGE SCALE GENOMIC DNA]</scope>
    <source>
        <strain evidence="1 2">CBS 494.80</strain>
    </source>
</reference>
<evidence type="ECO:0000313" key="1">
    <source>
        <dbReference type="EMBL" id="KAL2073358.1"/>
    </source>
</evidence>
<evidence type="ECO:0008006" key="3">
    <source>
        <dbReference type="Google" id="ProtNLM"/>
    </source>
</evidence>
<sequence>MARQTSTQLVHAYRHLYRGLLHAVQYSKPARYVVRDQLRNAFRKGEPATFDQQKVTRTVEFLKYAAQERGLEHQIVRSLLHTQFWEAREGHHLTKIAKNPAQREIRRTARIHYEMTLAMLNDSMGLCLR</sequence>
<dbReference type="Proteomes" id="UP001595075">
    <property type="component" value="Unassembled WGS sequence"/>
</dbReference>